<feature type="region of interest" description="Disordered" evidence="1">
    <location>
        <begin position="341"/>
        <end position="360"/>
    </location>
</feature>
<evidence type="ECO:0000256" key="1">
    <source>
        <dbReference type="SAM" id="MobiDB-lite"/>
    </source>
</evidence>
<dbReference type="InterPro" id="IPR052515">
    <property type="entry name" value="Gfo/Idh/MocA_Oxidoreductase"/>
</dbReference>
<dbReference type="Gene3D" id="3.40.50.720">
    <property type="entry name" value="NAD(P)-binding Rossmann-like Domain"/>
    <property type="match status" value="1"/>
</dbReference>
<gene>
    <name evidence="4" type="ORF">FHU36_005351</name>
</gene>
<dbReference type="Proteomes" id="UP000583800">
    <property type="component" value="Unassembled WGS sequence"/>
</dbReference>
<proteinExistence type="predicted"/>
<dbReference type="Pfam" id="PF01408">
    <property type="entry name" value="GFO_IDH_MocA"/>
    <property type="match status" value="1"/>
</dbReference>
<dbReference type="PANTHER" id="PTHR43249">
    <property type="entry name" value="UDP-N-ACETYL-2-AMINO-2-DEOXY-D-GLUCURONATE OXIDASE"/>
    <property type="match status" value="1"/>
</dbReference>
<dbReference type="EMBL" id="JACHJB010000002">
    <property type="protein sequence ID" value="MBB6348806.1"/>
    <property type="molecule type" value="Genomic_DNA"/>
</dbReference>
<reference evidence="4 5" key="1">
    <citation type="submission" date="2020-08" db="EMBL/GenBank/DDBJ databases">
        <title>Sequencing the genomes of 1000 actinobacteria strains.</title>
        <authorList>
            <person name="Klenk H.-P."/>
        </authorList>
    </citation>
    <scope>NUCLEOTIDE SEQUENCE [LARGE SCALE GENOMIC DNA]</scope>
    <source>
        <strain evidence="4 5">DSM 45913</strain>
    </source>
</reference>
<dbReference type="SUPFAM" id="SSF55347">
    <property type="entry name" value="Glyceraldehyde-3-phosphate dehydrogenase-like, C-terminal domain"/>
    <property type="match status" value="1"/>
</dbReference>
<dbReference type="RefSeq" id="WP_185086483.1">
    <property type="nucleotide sequence ID" value="NZ_JACHJB010000002.1"/>
</dbReference>
<dbReference type="Pfam" id="PF22725">
    <property type="entry name" value="GFO_IDH_MocA_C3"/>
    <property type="match status" value="1"/>
</dbReference>
<dbReference type="PANTHER" id="PTHR43249:SF1">
    <property type="entry name" value="D-GLUCOSIDE 3-DEHYDROGENASE"/>
    <property type="match status" value="1"/>
</dbReference>
<evidence type="ECO:0000313" key="4">
    <source>
        <dbReference type="EMBL" id="MBB6348806.1"/>
    </source>
</evidence>
<evidence type="ECO:0000259" key="2">
    <source>
        <dbReference type="Pfam" id="PF01408"/>
    </source>
</evidence>
<dbReference type="SUPFAM" id="SSF51735">
    <property type="entry name" value="NAD(P)-binding Rossmann-fold domains"/>
    <property type="match status" value="1"/>
</dbReference>
<keyword evidence="5" id="KW-1185">Reference proteome</keyword>
<dbReference type="GO" id="GO:0000166">
    <property type="term" value="F:nucleotide binding"/>
    <property type="evidence" value="ECO:0007669"/>
    <property type="project" value="InterPro"/>
</dbReference>
<feature type="domain" description="Gfo/Idh/MocA-like oxidoreductase N-terminal" evidence="2">
    <location>
        <begin position="5"/>
        <end position="119"/>
    </location>
</feature>
<comment type="caution">
    <text evidence="4">The sequence shown here is derived from an EMBL/GenBank/DDBJ whole genome shotgun (WGS) entry which is preliminary data.</text>
</comment>
<protein>
    <submittedName>
        <fullName evidence="4">Putative dehydrogenase</fullName>
    </submittedName>
</protein>
<name>A0A7X0C805_9ACTN</name>
<accession>A0A7X0C805</accession>
<dbReference type="InterPro" id="IPR036291">
    <property type="entry name" value="NAD(P)-bd_dom_sf"/>
</dbReference>
<dbReference type="InterPro" id="IPR055170">
    <property type="entry name" value="GFO_IDH_MocA-like_dom"/>
</dbReference>
<dbReference type="InterPro" id="IPR000683">
    <property type="entry name" value="Gfo/Idh/MocA-like_OxRdtase_N"/>
</dbReference>
<evidence type="ECO:0000259" key="3">
    <source>
        <dbReference type="Pfam" id="PF22725"/>
    </source>
</evidence>
<evidence type="ECO:0000313" key="5">
    <source>
        <dbReference type="Proteomes" id="UP000583800"/>
    </source>
</evidence>
<feature type="domain" description="GFO/IDH/MocA-like oxidoreductase" evidence="3">
    <location>
        <begin position="135"/>
        <end position="249"/>
    </location>
</feature>
<dbReference type="AlphaFoldDB" id="A0A7X0C805"/>
<organism evidence="4 5">
    <name type="scientific">Nonomuraea muscovyensis</name>
    <dbReference type="NCBI Taxonomy" id="1124761"/>
    <lineage>
        <taxon>Bacteria</taxon>
        <taxon>Bacillati</taxon>
        <taxon>Actinomycetota</taxon>
        <taxon>Actinomycetes</taxon>
        <taxon>Streptosporangiales</taxon>
        <taxon>Streptosporangiaceae</taxon>
        <taxon>Nonomuraea</taxon>
    </lineage>
</organism>
<dbReference type="Gene3D" id="3.30.360.10">
    <property type="entry name" value="Dihydrodipicolinate Reductase, domain 2"/>
    <property type="match status" value="1"/>
</dbReference>
<sequence>MPSPLRVAVVGGGQIARHAHLPLFRELAEEVEVVAVVDATEELARAFADEFGLAHASADLDRTLAEVRPGLVVITSPPALHSAQAVAALRAGAWVWCEKPPCLSLAEYDAMLAAEREGGPFAAIVFQQRFGSSSQHLRRLIAEGALGDPYVAHCQTTWFRDDAYYAVPWRGRWESEGGGPAMGLGIHQMDLMLELLGDWSEVRAMAARLARDVETDDVTTALVRFSSGALATVVNSALSPRQVSHLRIDLAGATLELTHLYGYSNADWTYTPARDAAEIAWPPPEDVPSSHAAQLRGLLDDLRAGRRPRGSGEDGRRSLELVTAMYKAALTGRTVRAGEIGPGDPFYRSLHGDTPGWQPA</sequence>